<feature type="domain" description="TF-B3" evidence="7">
    <location>
        <begin position="9"/>
        <end position="102"/>
    </location>
</feature>
<evidence type="ECO:0000313" key="9">
    <source>
        <dbReference type="RefSeq" id="XP_004500187.1"/>
    </source>
</evidence>
<dbReference type="SMART" id="SM01019">
    <property type="entry name" value="B3"/>
    <property type="match status" value="2"/>
</dbReference>
<reference evidence="9" key="2">
    <citation type="submission" date="2025-08" db="UniProtKB">
        <authorList>
            <consortium name="RefSeq"/>
        </authorList>
    </citation>
    <scope>IDENTIFICATION</scope>
    <source>
        <tissue evidence="9">Etiolated seedlings</tissue>
    </source>
</reference>
<accession>A0A1S2Y6J0</accession>
<evidence type="ECO:0000256" key="1">
    <source>
        <dbReference type="ARBA" id="ARBA00004123"/>
    </source>
</evidence>
<dbReference type="KEGG" id="cam:101500341"/>
<evidence type="ECO:0000256" key="3">
    <source>
        <dbReference type="ARBA" id="ARBA00023125"/>
    </source>
</evidence>
<dbReference type="STRING" id="3827.A0A1S2Y6J0"/>
<keyword evidence="5" id="KW-0539">Nucleus</keyword>
<dbReference type="PROSITE" id="PS50863">
    <property type="entry name" value="B3"/>
    <property type="match status" value="2"/>
</dbReference>
<comment type="subcellular location">
    <subcellularLocation>
        <location evidence="1">Nucleus</location>
    </subcellularLocation>
</comment>
<dbReference type="InterPro" id="IPR003340">
    <property type="entry name" value="B3_DNA-bd"/>
</dbReference>
<feature type="domain" description="TF-B3" evidence="7">
    <location>
        <begin position="189"/>
        <end position="283"/>
    </location>
</feature>
<keyword evidence="3" id="KW-0238">DNA-binding</keyword>
<evidence type="ECO:0000256" key="2">
    <source>
        <dbReference type="ARBA" id="ARBA00023015"/>
    </source>
</evidence>
<protein>
    <submittedName>
        <fullName evidence="9">B3 domain-containing transcription factor VRN1-like</fullName>
    </submittedName>
</protein>
<dbReference type="PANTHER" id="PTHR31920">
    <property type="entry name" value="B3 DOMAIN-CONTAINING"/>
    <property type="match status" value="1"/>
</dbReference>
<dbReference type="GO" id="GO:0003677">
    <property type="term" value="F:DNA binding"/>
    <property type="evidence" value="ECO:0007669"/>
    <property type="project" value="UniProtKB-KW"/>
</dbReference>
<dbReference type="Proteomes" id="UP000087171">
    <property type="component" value="Chromosome Ca5"/>
</dbReference>
<name>A0A1S2Y6J0_CICAR</name>
<evidence type="ECO:0000256" key="6">
    <source>
        <dbReference type="SAM" id="MobiDB-lite"/>
    </source>
</evidence>
<sequence>MARGNPTLPIRFFKIILQTNLQKIKIPNNFTRSYGFGLSNPVFIMLPDGTKWKVYWKKINGEIWLEKGWKKFTENYSLQQGCLVVFEYEGVSKFDVLILDQTAVEIDYSSCHTFDENKNLAHSDDDSIEILDELPKKKTRQRSPLVSPRPLKKVRGETEKTAKRTSSLNWPKGARAQEISKKFISCNPFFTRLIKTINMVENRLYVPDLKGIIENKEKNVMLQIGKRSWNMKLLRFRSNNGRRFSSGWSLFARQSGLQPGDVCVFELINKNDLVFKVHVFKRDS</sequence>
<gene>
    <name evidence="9" type="primary">LOC101500341</name>
</gene>
<dbReference type="Pfam" id="PF02362">
    <property type="entry name" value="B3"/>
    <property type="match status" value="2"/>
</dbReference>
<dbReference type="AlphaFoldDB" id="A0A1S2Y6J0"/>
<dbReference type="InterPro" id="IPR015300">
    <property type="entry name" value="DNA-bd_pseudobarrel_sf"/>
</dbReference>
<dbReference type="CDD" id="cd10017">
    <property type="entry name" value="B3_DNA"/>
    <property type="match status" value="2"/>
</dbReference>
<dbReference type="Gene3D" id="2.40.330.10">
    <property type="entry name" value="DNA-binding pseudobarrel domain"/>
    <property type="match status" value="2"/>
</dbReference>
<evidence type="ECO:0000256" key="4">
    <source>
        <dbReference type="ARBA" id="ARBA00023163"/>
    </source>
</evidence>
<dbReference type="GO" id="GO:0005634">
    <property type="term" value="C:nucleus"/>
    <property type="evidence" value="ECO:0007669"/>
    <property type="project" value="UniProtKB-SubCell"/>
</dbReference>
<reference evidence="8" key="1">
    <citation type="journal article" date="2013" name="Nat. Biotechnol.">
        <title>Draft genome sequence of chickpea (Cicer arietinum) provides a resource for trait improvement.</title>
        <authorList>
            <person name="Varshney R.K."/>
            <person name="Song C."/>
            <person name="Saxena R.K."/>
            <person name="Azam S."/>
            <person name="Yu S."/>
            <person name="Sharpe A.G."/>
            <person name="Cannon S."/>
            <person name="Baek J."/>
            <person name="Rosen B.D."/>
            <person name="Tar'an B."/>
            <person name="Millan T."/>
            <person name="Zhang X."/>
            <person name="Ramsay L.D."/>
            <person name="Iwata A."/>
            <person name="Wang Y."/>
            <person name="Nelson W."/>
            <person name="Farmer A.D."/>
            <person name="Gaur P.M."/>
            <person name="Soderlund C."/>
            <person name="Penmetsa R.V."/>
            <person name="Xu C."/>
            <person name="Bharti A.K."/>
            <person name="He W."/>
            <person name="Winter P."/>
            <person name="Zhao S."/>
            <person name="Hane J.K."/>
            <person name="Carrasquilla-Garcia N."/>
            <person name="Condie J.A."/>
            <person name="Upadhyaya H.D."/>
            <person name="Luo M.C."/>
            <person name="Thudi M."/>
            <person name="Gowda C.L."/>
            <person name="Singh N.P."/>
            <person name="Lichtenzveig J."/>
            <person name="Gali K.K."/>
            <person name="Rubio J."/>
            <person name="Nadarajan N."/>
            <person name="Dolezel J."/>
            <person name="Bansal K.C."/>
            <person name="Xu X."/>
            <person name="Edwards D."/>
            <person name="Zhang G."/>
            <person name="Kahl G."/>
            <person name="Gil J."/>
            <person name="Singh K.B."/>
            <person name="Datta S.K."/>
            <person name="Jackson S.A."/>
            <person name="Wang J."/>
            <person name="Cook D.R."/>
        </authorList>
    </citation>
    <scope>NUCLEOTIDE SEQUENCE [LARGE SCALE GENOMIC DNA]</scope>
    <source>
        <strain evidence="8">cv. CDC Frontier</strain>
    </source>
</reference>
<feature type="region of interest" description="Disordered" evidence="6">
    <location>
        <begin position="138"/>
        <end position="167"/>
    </location>
</feature>
<keyword evidence="2" id="KW-0805">Transcription regulation</keyword>
<organism evidence="8 9">
    <name type="scientific">Cicer arietinum</name>
    <name type="common">Chickpea</name>
    <name type="synonym">Garbanzo</name>
    <dbReference type="NCBI Taxonomy" id="3827"/>
    <lineage>
        <taxon>Eukaryota</taxon>
        <taxon>Viridiplantae</taxon>
        <taxon>Streptophyta</taxon>
        <taxon>Embryophyta</taxon>
        <taxon>Tracheophyta</taxon>
        <taxon>Spermatophyta</taxon>
        <taxon>Magnoliopsida</taxon>
        <taxon>eudicotyledons</taxon>
        <taxon>Gunneridae</taxon>
        <taxon>Pentapetalae</taxon>
        <taxon>rosids</taxon>
        <taxon>fabids</taxon>
        <taxon>Fabales</taxon>
        <taxon>Fabaceae</taxon>
        <taxon>Papilionoideae</taxon>
        <taxon>50 kb inversion clade</taxon>
        <taxon>NPAAA clade</taxon>
        <taxon>Hologalegina</taxon>
        <taxon>IRL clade</taxon>
        <taxon>Cicereae</taxon>
        <taxon>Cicer</taxon>
    </lineage>
</organism>
<dbReference type="GeneID" id="101500341"/>
<dbReference type="SUPFAM" id="SSF101936">
    <property type="entry name" value="DNA-binding pseudobarrel domain"/>
    <property type="match status" value="2"/>
</dbReference>
<evidence type="ECO:0000313" key="8">
    <source>
        <dbReference type="Proteomes" id="UP000087171"/>
    </source>
</evidence>
<dbReference type="InterPro" id="IPR050655">
    <property type="entry name" value="Plant_B3_domain"/>
</dbReference>
<evidence type="ECO:0000256" key="5">
    <source>
        <dbReference type="ARBA" id="ARBA00023242"/>
    </source>
</evidence>
<dbReference type="PaxDb" id="3827-XP_004500187.1"/>
<evidence type="ECO:0000259" key="7">
    <source>
        <dbReference type="PROSITE" id="PS50863"/>
    </source>
</evidence>
<keyword evidence="8" id="KW-1185">Reference proteome</keyword>
<keyword evidence="4" id="KW-0804">Transcription</keyword>
<dbReference type="OrthoDB" id="1688597at2759"/>
<dbReference type="PANTHER" id="PTHR31920:SF117">
    <property type="entry name" value="TRANSCRIPTIONAL FACTOR FAMILY PROTEIN, PUTATIVE-RELATED"/>
    <property type="match status" value="1"/>
</dbReference>
<dbReference type="RefSeq" id="XP_004500187.1">
    <property type="nucleotide sequence ID" value="XM_004500130.2"/>
</dbReference>
<proteinExistence type="predicted"/>